<gene>
    <name evidence="1" type="ORF">NCTC1542_05080</name>
</gene>
<accession>A0A378UZU0</accession>
<dbReference type="AlphaFoldDB" id="A0A378UZU0"/>
<organism evidence="1 2">
    <name type="scientific">Mycolicibacterium fortuitum</name>
    <name type="common">Mycobacterium fortuitum</name>
    <dbReference type="NCBI Taxonomy" id="1766"/>
    <lineage>
        <taxon>Bacteria</taxon>
        <taxon>Bacillati</taxon>
        <taxon>Actinomycetota</taxon>
        <taxon>Actinomycetes</taxon>
        <taxon>Mycobacteriales</taxon>
        <taxon>Mycobacteriaceae</taxon>
        <taxon>Mycolicibacterium</taxon>
    </lineage>
</organism>
<evidence type="ECO:0000313" key="1">
    <source>
        <dbReference type="EMBL" id="SUA03595.1"/>
    </source>
</evidence>
<sequence>MPRSQIPMRLAQNLSMLPDEFLHQLLRIVV</sequence>
<dbReference type="Proteomes" id="UP000255389">
    <property type="component" value="Unassembled WGS sequence"/>
</dbReference>
<proteinExistence type="predicted"/>
<dbReference type="EMBL" id="UGQY01000004">
    <property type="protein sequence ID" value="SUA03595.1"/>
    <property type="molecule type" value="Genomic_DNA"/>
</dbReference>
<name>A0A378UZU0_MYCFO</name>
<reference evidence="1 2" key="1">
    <citation type="submission" date="2018-06" db="EMBL/GenBank/DDBJ databases">
        <authorList>
            <consortium name="Pathogen Informatics"/>
            <person name="Doyle S."/>
        </authorList>
    </citation>
    <scope>NUCLEOTIDE SEQUENCE [LARGE SCALE GENOMIC DNA]</scope>
    <source>
        <strain evidence="1 2">NCTC1542</strain>
    </source>
</reference>
<evidence type="ECO:0000313" key="2">
    <source>
        <dbReference type="Proteomes" id="UP000255389"/>
    </source>
</evidence>
<protein>
    <submittedName>
        <fullName evidence="1">Uncharacterized protein</fullName>
    </submittedName>
</protein>